<sequence length="428" mass="48282">MQIHVVQRGQSLYGIARSYGITYQEIATANELPDPSQLVVGQALVIPIIGSYHWVQQGESLYAIANSYGMTYEELARVNNISPNAILHIGQRLYIPARPKKTIQSLLYVEPRTPVTETMIDVVKNRVDALTYLAMFSYKAQRDGSLKAPTIDDIPEIAKSAGATNALVVSNLENYAFSADLAHEIFTNEAVQNRLFDNLIQVAKEVGYKDIHFDFELLHPEDRDLYNNFLRNARDRIHSAGLTLSTALVPKASDIKTGIYGAHDYKAHGEIVDFVSLMTYEWGYTYSDPQAVSPINPVREVVEYAVSQIPKNKIFLGQNLYGYDWSFPLPSEGGSAAKAISPQQALMIALQENVAIQYDYEAQAPHFRYTDDAGVVHEVWFEDARSIQAKFDLIKQFDLRGIMYWKLGLSFPQNWLLLKDNFIIEKLS</sequence>
<dbReference type="InterPro" id="IPR036779">
    <property type="entry name" value="LysM_dom_sf"/>
</dbReference>
<dbReference type="Proteomes" id="UP000270468">
    <property type="component" value="Unassembled WGS sequence"/>
</dbReference>
<keyword evidence="1" id="KW-0378">Hydrolase</keyword>
<dbReference type="RefSeq" id="WP_124071771.1">
    <property type="nucleotide sequence ID" value="NZ_CBCRXF010000004.1"/>
</dbReference>
<dbReference type="EMBL" id="UXAV01000045">
    <property type="protein sequence ID" value="VDC33555.1"/>
    <property type="molecule type" value="Genomic_DNA"/>
</dbReference>
<name>A0A3P5XFP0_9BACL</name>
<feature type="domain" description="GH18" evidence="4">
    <location>
        <begin position="103"/>
        <end position="428"/>
    </location>
</feature>
<dbReference type="InterPro" id="IPR001223">
    <property type="entry name" value="Glyco_hydro18_cat"/>
</dbReference>
<keyword evidence="6" id="KW-1185">Reference proteome</keyword>
<dbReference type="Pfam" id="PF01476">
    <property type="entry name" value="LysM"/>
    <property type="match status" value="2"/>
</dbReference>
<dbReference type="Gene3D" id="3.10.50.10">
    <property type="match status" value="1"/>
</dbReference>
<feature type="domain" description="LysM" evidence="3">
    <location>
        <begin position="51"/>
        <end position="95"/>
    </location>
</feature>
<dbReference type="SUPFAM" id="SSF51445">
    <property type="entry name" value="(Trans)glycosidases"/>
    <property type="match status" value="1"/>
</dbReference>
<gene>
    <name evidence="5" type="primary">yaaH</name>
    <name evidence="5" type="ORF">FILTAD_02965</name>
</gene>
<dbReference type="SMART" id="SM00257">
    <property type="entry name" value="LysM"/>
    <property type="match status" value="2"/>
</dbReference>
<dbReference type="PROSITE" id="PS51782">
    <property type="entry name" value="LYSM"/>
    <property type="match status" value="2"/>
</dbReference>
<dbReference type="InterPro" id="IPR017853">
    <property type="entry name" value="GH"/>
</dbReference>
<dbReference type="SUPFAM" id="SSF54106">
    <property type="entry name" value="LysM domain"/>
    <property type="match status" value="2"/>
</dbReference>
<reference evidence="5 6" key="1">
    <citation type="submission" date="2018-11" db="EMBL/GenBank/DDBJ databases">
        <authorList>
            <person name="Criscuolo A."/>
        </authorList>
    </citation>
    <scope>NUCLEOTIDE SEQUENCE [LARGE SCALE GENOMIC DNA]</scope>
    <source>
        <strain evidence="5">ATB-66</strain>
    </source>
</reference>
<evidence type="ECO:0000313" key="6">
    <source>
        <dbReference type="Proteomes" id="UP000270468"/>
    </source>
</evidence>
<organism evidence="5 6">
    <name type="scientific">Filibacter tadaridae</name>
    <dbReference type="NCBI Taxonomy" id="2483811"/>
    <lineage>
        <taxon>Bacteria</taxon>
        <taxon>Bacillati</taxon>
        <taxon>Bacillota</taxon>
        <taxon>Bacilli</taxon>
        <taxon>Bacillales</taxon>
        <taxon>Caryophanaceae</taxon>
        <taxon>Filibacter</taxon>
    </lineage>
</organism>
<proteinExistence type="predicted"/>
<dbReference type="CDD" id="cd00118">
    <property type="entry name" value="LysM"/>
    <property type="match status" value="2"/>
</dbReference>
<dbReference type="PROSITE" id="PS51910">
    <property type="entry name" value="GH18_2"/>
    <property type="match status" value="1"/>
</dbReference>
<dbReference type="Gene3D" id="3.20.20.80">
    <property type="entry name" value="Glycosidases"/>
    <property type="match status" value="1"/>
</dbReference>
<dbReference type="GO" id="GO:0012505">
    <property type="term" value="C:endomembrane system"/>
    <property type="evidence" value="ECO:0007669"/>
    <property type="project" value="TreeGrafter"/>
</dbReference>
<dbReference type="GO" id="GO:0008061">
    <property type="term" value="F:chitin binding"/>
    <property type="evidence" value="ECO:0007669"/>
    <property type="project" value="InterPro"/>
</dbReference>
<feature type="domain" description="LysM" evidence="3">
    <location>
        <begin position="2"/>
        <end position="46"/>
    </location>
</feature>
<dbReference type="PANTHER" id="PTHR46066">
    <property type="entry name" value="CHITINASE DOMAIN-CONTAINING PROTEIN 1 FAMILY MEMBER"/>
    <property type="match status" value="1"/>
</dbReference>
<keyword evidence="2" id="KW-0326">Glycosidase</keyword>
<evidence type="ECO:0000256" key="1">
    <source>
        <dbReference type="ARBA" id="ARBA00022801"/>
    </source>
</evidence>
<dbReference type="InterPro" id="IPR029070">
    <property type="entry name" value="Chitinase_insertion_sf"/>
</dbReference>
<dbReference type="Pfam" id="PF00704">
    <property type="entry name" value="Glyco_hydro_18"/>
    <property type="match status" value="1"/>
</dbReference>
<accession>A0A3P5XFP0</accession>
<dbReference type="OrthoDB" id="9769314at2"/>
<evidence type="ECO:0000259" key="3">
    <source>
        <dbReference type="PROSITE" id="PS51782"/>
    </source>
</evidence>
<dbReference type="CDD" id="cd02874">
    <property type="entry name" value="GH18_CFLE_spore_hydrolase"/>
    <property type="match status" value="1"/>
</dbReference>
<dbReference type="AlphaFoldDB" id="A0A3P5XFP0"/>
<dbReference type="Gene3D" id="3.10.350.10">
    <property type="entry name" value="LysM domain"/>
    <property type="match status" value="2"/>
</dbReference>
<evidence type="ECO:0000256" key="2">
    <source>
        <dbReference type="ARBA" id="ARBA00023295"/>
    </source>
</evidence>
<protein>
    <submittedName>
        <fullName evidence="5">Spore germination protein YaaH</fullName>
    </submittedName>
</protein>
<dbReference type="GO" id="GO:0016798">
    <property type="term" value="F:hydrolase activity, acting on glycosyl bonds"/>
    <property type="evidence" value="ECO:0007669"/>
    <property type="project" value="UniProtKB-KW"/>
</dbReference>
<dbReference type="InterPro" id="IPR018392">
    <property type="entry name" value="LysM"/>
</dbReference>
<dbReference type="GO" id="GO:0005975">
    <property type="term" value="P:carbohydrate metabolic process"/>
    <property type="evidence" value="ECO:0007669"/>
    <property type="project" value="InterPro"/>
</dbReference>
<dbReference type="InterPro" id="IPR041704">
    <property type="entry name" value="CFLE_GH18"/>
</dbReference>
<dbReference type="GO" id="GO:0070492">
    <property type="term" value="F:oligosaccharide binding"/>
    <property type="evidence" value="ECO:0007669"/>
    <property type="project" value="TreeGrafter"/>
</dbReference>
<evidence type="ECO:0000259" key="4">
    <source>
        <dbReference type="PROSITE" id="PS51910"/>
    </source>
</evidence>
<dbReference type="InterPro" id="IPR011583">
    <property type="entry name" value="Chitinase_II/V-like_cat"/>
</dbReference>
<dbReference type="PANTHER" id="PTHR46066:SF2">
    <property type="entry name" value="CHITINASE DOMAIN-CONTAINING PROTEIN 1"/>
    <property type="match status" value="1"/>
</dbReference>
<dbReference type="SMART" id="SM00636">
    <property type="entry name" value="Glyco_18"/>
    <property type="match status" value="1"/>
</dbReference>
<evidence type="ECO:0000313" key="5">
    <source>
        <dbReference type="EMBL" id="VDC33555.1"/>
    </source>
</evidence>